<dbReference type="Gene3D" id="3.90.1210.10">
    <property type="entry name" value="Antifreeze-like/N-acetylneuraminic acid synthase C-terminal domain"/>
    <property type="match status" value="1"/>
</dbReference>
<evidence type="ECO:0000313" key="3">
    <source>
        <dbReference type="Proteomes" id="UP001183648"/>
    </source>
</evidence>
<proteinExistence type="predicted"/>
<reference evidence="2 3" key="1">
    <citation type="submission" date="2023-07" db="EMBL/GenBank/DDBJ databases">
        <title>Sequencing the genomes of 1000 actinobacteria strains.</title>
        <authorList>
            <person name="Klenk H.-P."/>
        </authorList>
    </citation>
    <scope>NUCLEOTIDE SEQUENCE [LARGE SCALE GENOMIC DNA]</scope>
    <source>
        <strain evidence="2 3">DSM 19426</strain>
    </source>
</reference>
<dbReference type="Pfam" id="PF08666">
    <property type="entry name" value="SAF"/>
    <property type="match status" value="1"/>
</dbReference>
<organism evidence="2 3">
    <name type="scientific">Nocardioides marmoribigeumensis</name>
    <dbReference type="NCBI Taxonomy" id="433649"/>
    <lineage>
        <taxon>Bacteria</taxon>
        <taxon>Bacillati</taxon>
        <taxon>Actinomycetota</taxon>
        <taxon>Actinomycetes</taxon>
        <taxon>Propionibacteriales</taxon>
        <taxon>Nocardioidaceae</taxon>
        <taxon>Nocardioides</taxon>
    </lineage>
</organism>
<dbReference type="CDD" id="cd11614">
    <property type="entry name" value="SAF_CpaB_FlgA_like"/>
    <property type="match status" value="1"/>
</dbReference>
<name>A0ABU2BXJ7_9ACTN</name>
<evidence type="ECO:0000313" key="2">
    <source>
        <dbReference type="EMBL" id="MDR7363118.1"/>
    </source>
</evidence>
<accession>A0ABU2BXJ7</accession>
<dbReference type="InterPro" id="IPR013974">
    <property type="entry name" value="SAF"/>
</dbReference>
<comment type="caution">
    <text evidence="2">The sequence shown here is derived from an EMBL/GenBank/DDBJ whole genome shotgun (WGS) entry which is preliminary data.</text>
</comment>
<dbReference type="SMART" id="SM00858">
    <property type="entry name" value="SAF"/>
    <property type="match status" value="1"/>
</dbReference>
<sequence>MSTVTGPAPARGRLPVARRDRRPALAALALLLVLVGALGSALVAYRSGSREEVLVARQDIEVGQVVTAADLTTARVAADGGATVDAAAIRNFIGTHAVAYVPQGTLVNRFMFTGERIVPAGAQVVGVVVDITRRTTERLRSGDVVQLVYVSGSGDQSSGAAQPGDSIVRAAKVVAVGSGGGSGQLSVSVLVPDKDAGAVADLASSNSIALTLLPAGTTPVVDLVKR</sequence>
<dbReference type="RefSeq" id="WP_310303086.1">
    <property type="nucleotide sequence ID" value="NZ_BAAAPS010000010.1"/>
</dbReference>
<gene>
    <name evidence="2" type="ORF">J2S63_002671</name>
</gene>
<dbReference type="Proteomes" id="UP001183648">
    <property type="component" value="Unassembled WGS sequence"/>
</dbReference>
<dbReference type="EMBL" id="JAVDYG010000001">
    <property type="protein sequence ID" value="MDR7363118.1"/>
    <property type="molecule type" value="Genomic_DNA"/>
</dbReference>
<protein>
    <recommendedName>
        <fullName evidence="1">SAF domain-containing protein</fullName>
    </recommendedName>
</protein>
<feature type="domain" description="SAF" evidence="1">
    <location>
        <begin position="51"/>
        <end position="113"/>
    </location>
</feature>
<evidence type="ECO:0000259" key="1">
    <source>
        <dbReference type="SMART" id="SM00858"/>
    </source>
</evidence>
<keyword evidence="3" id="KW-1185">Reference proteome</keyword>